<dbReference type="EMBL" id="CP043498">
    <property type="protein sequence ID" value="QFY61678.1"/>
    <property type="molecule type" value="Genomic_DNA"/>
</dbReference>
<organism evidence="2 3">
    <name type="scientific">Rhizobium grahamii</name>
    <dbReference type="NCBI Taxonomy" id="1120045"/>
    <lineage>
        <taxon>Bacteria</taxon>
        <taxon>Pseudomonadati</taxon>
        <taxon>Pseudomonadota</taxon>
        <taxon>Alphaproteobacteria</taxon>
        <taxon>Hyphomicrobiales</taxon>
        <taxon>Rhizobiaceae</taxon>
        <taxon>Rhizobium/Agrobacterium group</taxon>
        <taxon>Rhizobium</taxon>
    </lineage>
</organism>
<keyword evidence="2" id="KW-0808">Transferase</keyword>
<evidence type="ECO:0000313" key="3">
    <source>
        <dbReference type="Proteomes" id="UP000326881"/>
    </source>
</evidence>
<dbReference type="GO" id="GO:0032259">
    <property type="term" value="P:methylation"/>
    <property type="evidence" value="ECO:0007669"/>
    <property type="project" value="UniProtKB-KW"/>
</dbReference>
<dbReference type="PANTHER" id="PTHR43591:SF24">
    <property type="entry name" value="2-METHOXY-6-POLYPRENYL-1,4-BENZOQUINOL METHYLASE, MITOCHONDRIAL"/>
    <property type="match status" value="1"/>
</dbReference>
<proteinExistence type="predicted"/>
<reference evidence="2 3" key="1">
    <citation type="submission" date="2019-08" db="EMBL/GenBank/DDBJ databases">
        <title>Prosopis cineraria nodule microbiome.</title>
        <authorList>
            <person name="Ali R."/>
            <person name="Chaluvadi S.R."/>
            <person name="Wang X."/>
        </authorList>
    </citation>
    <scope>NUCLEOTIDE SEQUENCE [LARGE SCALE GENOMIC DNA]</scope>
    <source>
        <strain evidence="2 3">BG7</strain>
    </source>
</reference>
<protein>
    <submittedName>
        <fullName evidence="2">Methyltransferase domain-containing protein</fullName>
    </submittedName>
</protein>
<name>A0A5Q0C6W6_9HYPH</name>
<dbReference type="OrthoDB" id="9795634at2"/>
<dbReference type="Gene3D" id="3.40.50.150">
    <property type="entry name" value="Vaccinia Virus protein VP39"/>
    <property type="match status" value="1"/>
</dbReference>
<keyword evidence="2" id="KW-0489">Methyltransferase</keyword>
<keyword evidence="3" id="KW-1185">Reference proteome</keyword>
<dbReference type="Pfam" id="PF08241">
    <property type="entry name" value="Methyltransf_11"/>
    <property type="match status" value="1"/>
</dbReference>
<dbReference type="CDD" id="cd02440">
    <property type="entry name" value="AdoMet_MTases"/>
    <property type="match status" value="1"/>
</dbReference>
<dbReference type="SUPFAM" id="SSF53335">
    <property type="entry name" value="S-adenosyl-L-methionine-dependent methyltransferases"/>
    <property type="match status" value="1"/>
</dbReference>
<dbReference type="Proteomes" id="UP000326881">
    <property type="component" value="Chromosome"/>
</dbReference>
<dbReference type="InterPro" id="IPR029063">
    <property type="entry name" value="SAM-dependent_MTases_sf"/>
</dbReference>
<gene>
    <name evidence="2" type="ORF">FZ934_15490</name>
</gene>
<dbReference type="InterPro" id="IPR013216">
    <property type="entry name" value="Methyltransf_11"/>
</dbReference>
<dbReference type="RefSeq" id="WP_153271777.1">
    <property type="nucleotide sequence ID" value="NZ_CP043498.1"/>
</dbReference>
<accession>A0A5Q0C6W6</accession>
<dbReference type="PANTHER" id="PTHR43591">
    <property type="entry name" value="METHYLTRANSFERASE"/>
    <property type="match status" value="1"/>
</dbReference>
<dbReference type="GO" id="GO:0008757">
    <property type="term" value="F:S-adenosylmethionine-dependent methyltransferase activity"/>
    <property type="evidence" value="ECO:0007669"/>
    <property type="project" value="InterPro"/>
</dbReference>
<evidence type="ECO:0000313" key="2">
    <source>
        <dbReference type="EMBL" id="QFY61678.1"/>
    </source>
</evidence>
<dbReference type="AlphaFoldDB" id="A0A5Q0C6W6"/>
<evidence type="ECO:0000259" key="1">
    <source>
        <dbReference type="Pfam" id="PF08241"/>
    </source>
</evidence>
<sequence length="267" mass="29450">MTSSFNVRSAGGYEQLMGRWSKRLATLFVDFAGLSDGERVLDVGCGNGSLTFFLPQAADVEELAAIDYSPIFVEDVARANTDPRISVRQADAMALPFEDHRFDRAFSLLVLHFLSDPDKAIAEMRRVVRPGGVVAAATWDHMGGMPGMRMLLDTAAMLDENSHDFRRNYCFRPMTAPDEMKNSFINQGLVSVEQTSLLIRMDYQSFDDYWMPFAGGDGPLGQYVANLEAGLRERLKSAVRGAYEAGRPDGPRSFASVAWACRGVVPG</sequence>
<dbReference type="KEGG" id="rgr:FZ934_15490"/>
<feature type="domain" description="Methyltransferase type 11" evidence="1">
    <location>
        <begin position="41"/>
        <end position="135"/>
    </location>
</feature>